<feature type="region of interest" description="Disordered" evidence="1">
    <location>
        <begin position="91"/>
        <end position="120"/>
    </location>
</feature>
<evidence type="ECO:0000259" key="2">
    <source>
        <dbReference type="Pfam" id="PF05551"/>
    </source>
</evidence>
<dbReference type="Proteomes" id="UP000700596">
    <property type="component" value="Unassembled WGS sequence"/>
</dbReference>
<dbReference type="InterPro" id="IPR044925">
    <property type="entry name" value="His-Me_finger_sf"/>
</dbReference>
<dbReference type="EMBL" id="JAGMWT010000006">
    <property type="protein sequence ID" value="KAH7126968.1"/>
    <property type="molecule type" value="Genomic_DNA"/>
</dbReference>
<comment type="caution">
    <text evidence="3">The sequence shown here is derived from an EMBL/GenBank/DDBJ whole genome shotgun (WGS) entry which is preliminary data.</text>
</comment>
<dbReference type="AlphaFoldDB" id="A0A9P9DXA4"/>
<keyword evidence="4" id="KW-1185">Reference proteome</keyword>
<feature type="region of interest" description="Disordered" evidence="1">
    <location>
        <begin position="186"/>
        <end position="209"/>
    </location>
</feature>
<feature type="domain" description="Zinc-binding loop region of homing endonuclease" evidence="2">
    <location>
        <begin position="415"/>
        <end position="466"/>
    </location>
</feature>
<dbReference type="OrthoDB" id="5386048at2759"/>
<evidence type="ECO:0000313" key="4">
    <source>
        <dbReference type="Proteomes" id="UP000700596"/>
    </source>
</evidence>
<evidence type="ECO:0000313" key="3">
    <source>
        <dbReference type="EMBL" id="KAH7126968.1"/>
    </source>
</evidence>
<dbReference type="Gene3D" id="3.90.75.10">
    <property type="entry name" value="Homing Intron 3 (I-ppo) Encoded Endonuclease, Chain A"/>
    <property type="match status" value="1"/>
</dbReference>
<sequence>MDQLNHFSFSDQLKRIWESESDNDHDDDDNITNPPKRRPPREIVILDDEDDDGHKTSYKGSGSQTDPILFPEWITGNIITRVNREAFVVNSDDEADDSSSQISETATPCSEKSLSPSQAPEQFPRELLANLHHTARQPDELSQLTPEPELEVESDILLNPLRLQRRTSISSSESLQGIFIHHHRESLSVDDDDNGEISPDDTNDSEAEDDDDDCIIIYEEIKAPQVGLSLWAFHVKEEVKDNSPGLTLSQDTQLTVDINTPTPSQDLRDAVGLPREPTDCLYALKNQALKLPYTDDPTKNATDEFLRAITDDNGKTLLKVRKRLFWHTYWKVQAPILKQRIQDHYYACMCEDRAASECWLYKGPRITRGKRVVNFHVGFKHQGKSEKLTIPIALIGRLWEGLMSNDEKEGVIEHSWHASHLCGNWTCLNPQHIIAEPGSINLSRNPCFADRDGRCLHSPQCLKHLKVDVHSLRPAMEMSKTAPAEGLLTLPDAEKY</sequence>
<dbReference type="Pfam" id="PF05551">
    <property type="entry name" value="zf-His_Me_endon"/>
    <property type="match status" value="1"/>
</dbReference>
<gene>
    <name evidence="3" type="ORF">B0J11DRAFT_579388</name>
</gene>
<dbReference type="InterPro" id="IPR008704">
    <property type="entry name" value="Endonuclease_Zinc-binding_loop"/>
</dbReference>
<organism evidence="3 4">
    <name type="scientific">Dendryphion nanum</name>
    <dbReference type="NCBI Taxonomy" id="256645"/>
    <lineage>
        <taxon>Eukaryota</taxon>
        <taxon>Fungi</taxon>
        <taxon>Dikarya</taxon>
        <taxon>Ascomycota</taxon>
        <taxon>Pezizomycotina</taxon>
        <taxon>Dothideomycetes</taxon>
        <taxon>Pleosporomycetidae</taxon>
        <taxon>Pleosporales</taxon>
        <taxon>Torulaceae</taxon>
        <taxon>Dendryphion</taxon>
    </lineage>
</organism>
<name>A0A9P9DXA4_9PLEO</name>
<protein>
    <recommendedName>
        <fullName evidence="2">Zinc-binding loop region of homing endonuclease domain-containing protein</fullName>
    </recommendedName>
</protein>
<dbReference type="GO" id="GO:0004519">
    <property type="term" value="F:endonuclease activity"/>
    <property type="evidence" value="ECO:0007669"/>
    <property type="project" value="InterPro"/>
</dbReference>
<accession>A0A9P9DXA4</accession>
<feature type="region of interest" description="Disordered" evidence="1">
    <location>
        <begin position="17"/>
        <end position="67"/>
    </location>
</feature>
<feature type="compositionally biased region" description="Acidic residues" evidence="1">
    <location>
        <begin position="188"/>
        <end position="209"/>
    </location>
</feature>
<proteinExistence type="predicted"/>
<dbReference type="InterPro" id="IPR044930">
    <property type="entry name" value="Homing_endonuclease_His-Me"/>
</dbReference>
<evidence type="ECO:0000256" key="1">
    <source>
        <dbReference type="SAM" id="MobiDB-lite"/>
    </source>
</evidence>
<feature type="compositionally biased region" description="Polar residues" evidence="1">
    <location>
        <begin position="98"/>
        <end position="120"/>
    </location>
</feature>
<feature type="compositionally biased region" description="Acidic residues" evidence="1">
    <location>
        <begin position="19"/>
        <end position="30"/>
    </location>
</feature>
<dbReference type="SUPFAM" id="SSF54060">
    <property type="entry name" value="His-Me finger endonucleases"/>
    <property type="match status" value="1"/>
</dbReference>
<reference evidence="3" key="1">
    <citation type="journal article" date="2021" name="Nat. Commun.">
        <title>Genetic determinants of endophytism in the Arabidopsis root mycobiome.</title>
        <authorList>
            <person name="Mesny F."/>
            <person name="Miyauchi S."/>
            <person name="Thiergart T."/>
            <person name="Pickel B."/>
            <person name="Atanasova L."/>
            <person name="Karlsson M."/>
            <person name="Huettel B."/>
            <person name="Barry K.W."/>
            <person name="Haridas S."/>
            <person name="Chen C."/>
            <person name="Bauer D."/>
            <person name="Andreopoulos W."/>
            <person name="Pangilinan J."/>
            <person name="LaButti K."/>
            <person name="Riley R."/>
            <person name="Lipzen A."/>
            <person name="Clum A."/>
            <person name="Drula E."/>
            <person name="Henrissat B."/>
            <person name="Kohler A."/>
            <person name="Grigoriev I.V."/>
            <person name="Martin F.M."/>
            <person name="Hacquard S."/>
        </authorList>
    </citation>
    <scope>NUCLEOTIDE SEQUENCE</scope>
    <source>
        <strain evidence="3">MPI-CAGE-CH-0243</strain>
    </source>
</reference>